<dbReference type="GO" id="GO:0005829">
    <property type="term" value="C:cytosol"/>
    <property type="evidence" value="ECO:0007669"/>
    <property type="project" value="TreeGrafter"/>
</dbReference>
<dbReference type="Pfam" id="PF00027">
    <property type="entry name" value="cNMP_binding"/>
    <property type="match status" value="1"/>
</dbReference>
<dbReference type="InterPro" id="IPR036390">
    <property type="entry name" value="WH_DNA-bd_sf"/>
</dbReference>
<sequence>MNELSLSLYSLLIQEFVDKETIQKYKAGTILFNEGDSVDYVFILLRGSVSLGRVHVKGKEFILKILSGEELLIEYQLYKQQPKYHFYAKTLSDCEMLMIKRTDFERFVQKDPVTQNTLSAWLSTRYLKAQMKCQDLMMNGKKGGLYSIIIRLCNSYGIMTDEGILIDLPLTHQELANFTYGTREVIQRMLKELREKDVIAYNQQRLVVKNISYLKDTVDCQNCPYEICGIN</sequence>
<keyword evidence="3" id="KW-0010">Activator</keyword>
<keyword evidence="4" id="KW-0804">Transcription</keyword>
<comment type="caution">
    <text evidence="7">The sequence shown here is derived from an EMBL/GenBank/DDBJ whole genome shotgun (WGS) entry which is preliminary data.</text>
</comment>
<evidence type="ECO:0000313" key="7">
    <source>
        <dbReference type="EMBL" id="RTR35285.1"/>
    </source>
</evidence>
<dbReference type="InterPro" id="IPR000595">
    <property type="entry name" value="cNMP-bd_dom"/>
</dbReference>
<evidence type="ECO:0000259" key="5">
    <source>
        <dbReference type="PROSITE" id="PS50042"/>
    </source>
</evidence>
<dbReference type="RefSeq" id="WP_126407064.1">
    <property type="nucleotide sequence ID" value="NZ_RXNT01000003.1"/>
</dbReference>
<dbReference type="InterPro" id="IPR012318">
    <property type="entry name" value="HTH_CRP"/>
</dbReference>
<protein>
    <submittedName>
        <fullName evidence="7">Crp/Fnr family transcriptional regulator</fullName>
    </submittedName>
</protein>
<name>A0A431WIN9_9BACI</name>
<accession>A0A431WIN9</accession>
<dbReference type="OrthoDB" id="9810708at2"/>
<keyword evidence="1" id="KW-0805">Transcription regulation</keyword>
<dbReference type="AlphaFoldDB" id="A0A431WIN9"/>
<dbReference type="Proteomes" id="UP000271374">
    <property type="component" value="Unassembled WGS sequence"/>
</dbReference>
<reference evidence="7 8" key="1">
    <citation type="submission" date="2018-12" db="EMBL/GenBank/DDBJ databases">
        <title>Bacillus yapensis draft genome sequence.</title>
        <authorList>
            <person name="Yu L."/>
            <person name="Xu X."/>
            <person name="Tang X."/>
        </authorList>
    </citation>
    <scope>NUCLEOTIDE SEQUENCE [LARGE SCALE GENOMIC DNA]</scope>
    <source>
        <strain evidence="7 8">XXST-01</strain>
    </source>
</reference>
<dbReference type="InterPro" id="IPR018490">
    <property type="entry name" value="cNMP-bd_dom_sf"/>
</dbReference>
<evidence type="ECO:0000259" key="6">
    <source>
        <dbReference type="PROSITE" id="PS51063"/>
    </source>
</evidence>
<keyword evidence="2" id="KW-0238">DNA-binding</keyword>
<dbReference type="PANTHER" id="PTHR24567:SF74">
    <property type="entry name" value="HTH-TYPE TRANSCRIPTIONAL REGULATOR ARCR"/>
    <property type="match status" value="1"/>
</dbReference>
<dbReference type="PROSITE" id="PS51063">
    <property type="entry name" value="HTH_CRP_2"/>
    <property type="match status" value="1"/>
</dbReference>
<feature type="domain" description="Cyclic nucleotide-binding" evidence="5">
    <location>
        <begin position="4"/>
        <end position="108"/>
    </location>
</feature>
<dbReference type="PROSITE" id="PS50042">
    <property type="entry name" value="CNMP_BINDING_3"/>
    <property type="match status" value="1"/>
</dbReference>
<dbReference type="SMART" id="SM00100">
    <property type="entry name" value="cNMP"/>
    <property type="match status" value="1"/>
</dbReference>
<organism evidence="7 8">
    <name type="scientific">Bacillus yapensis</name>
    <dbReference type="NCBI Taxonomy" id="2492960"/>
    <lineage>
        <taxon>Bacteria</taxon>
        <taxon>Bacillati</taxon>
        <taxon>Bacillota</taxon>
        <taxon>Bacilli</taxon>
        <taxon>Bacillales</taxon>
        <taxon>Bacillaceae</taxon>
        <taxon>Bacillus</taxon>
    </lineage>
</organism>
<gene>
    <name evidence="7" type="ORF">EKG37_05245</name>
</gene>
<evidence type="ECO:0000256" key="2">
    <source>
        <dbReference type="ARBA" id="ARBA00023125"/>
    </source>
</evidence>
<evidence type="ECO:0000256" key="3">
    <source>
        <dbReference type="ARBA" id="ARBA00023159"/>
    </source>
</evidence>
<dbReference type="SUPFAM" id="SSF51206">
    <property type="entry name" value="cAMP-binding domain-like"/>
    <property type="match status" value="1"/>
</dbReference>
<dbReference type="Pfam" id="PF13545">
    <property type="entry name" value="HTH_Crp_2"/>
    <property type="match status" value="1"/>
</dbReference>
<dbReference type="GO" id="GO:0003700">
    <property type="term" value="F:DNA-binding transcription factor activity"/>
    <property type="evidence" value="ECO:0007669"/>
    <property type="project" value="TreeGrafter"/>
</dbReference>
<feature type="domain" description="HTH crp-type" evidence="6">
    <location>
        <begin position="139"/>
        <end position="212"/>
    </location>
</feature>
<evidence type="ECO:0000256" key="4">
    <source>
        <dbReference type="ARBA" id="ARBA00023163"/>
    </source>
</evidence>
<dbReference type="Gene3D" id="1.10.10.10">
    <property type="entry name" value="Winged helix-like DNA-binding domain superfamily/Winged helix DNA-binding domain"/>
    <property type="match status" value="1"/>
</dbReference>
<dbReference type="CDD" id="cd00038">
    <property type="entry name" value="CAP_ED"/>
    <property type="match status" value="1"/>
</dbReference>
<dbReference type="PANTHER" id="PTHR24567">
    <property type="entry name" value="CRP FAMILY TRANSCRIPTIONAL REGULATORY PROTEIN"/>
    <property type="match status" value="1"/>
</dbReference>
<evidence type="ECO:0000313" key="8">
    <source>
        <dbReference type="Proteomes" id="UP000271374"/>
    </source>
</evidence>
<dbReference type="EMBL" id="RXNT01000003">
    <property type="protein sequence ID" value="RTR35285.1"/>
    <property type="molecule type" value="Genomic_DNA"/>
</dbReference>
<keyword evidence="8" id="KW-1185">Reference proteome</keyword>
<dbReference type="Gene3D" id="2.60.120.10">
    <property type="entry name" value="Jelly Rolls"/>
    <property type="match status" value="1"/>
</dbReference>
<proteinExistence type="predicted"/>
<dbReference type="SMART" id="SM00419">
    <property type="entry name" value="HTH_CRP"/>
    <property type="match status" value="1"/>
</dbReference>
<dbReference type="InterPro" id="IPR036388">
    <property type="entry name" value="WH-like_DNA-bd_sf"/>
</dbReference>
<dbReference type="InterPro" id="IPR014710">
    <property type="entry name" value="RmlC-like_jellyroll"/>
</dbReference>
<dbReference type="InterPro" id="IPR050397">
    <property type="entry name" value="Env_Response_Regulators"/>
</dbReference>
<dbReference type="SUPFAM" id="SSF46785">
    <property type="entry name" value="Winged helix' DNA-binding domain"/>
    <property type="match status" value="1"/>
</dbReference>
<dbReference type="GO" id="GO:0003677">
    <property type="term" value="F:DNA binding"/>
    <property type="evidence" value="ECO:0007669"/>
    <property type="project" value="UniProtKB-KW"/>
</dbReference>
<evidence type="ECO:0000256" key="1">
    <source>
        <dbReference type="ARBA" id="ARBA00023015"/>
    </source>
</evidence>